<gene>
    <name evidence="1" type="ORF">HHU12_32295</name>
</gene>
<dbReference type="EMBL" id="JABANE010000193">
    <property type="protein sequence ID" value="NME72685.1"/>
    <property type="molecule type" value="Genomic_DNA"/>
</dbReference>
<accession>A0A7X9XDD3</accession>
<organism evidence="1 2">
    <name type="scientific">Flammeovirga aprica JL-4</name>
    <dbReference type="NCBI Taxonomy" id="694437"/>
    <lineage>
        <taxon>Bacteria</taxon>
        <taxon>Pseudomonadati</taxon>
        <taxon>Bacteroidota</taxon>
        <taxon>Cytophagia</taxon>
        <taxon>Cytophagales</taxon>
        <taxon>Flammeovirgaceae</taxon>
        <taxon>Flammeovirga</taxon>
    </lineage>
</organism>
<dbReference type="Proteomes" id="UP000576082">
    <property type="component" value="Unassembled WGS sequence"/>
</dbReference>
<evidence type="ECO:0000313" key="1">
    <source>
        <dbReference type="EMBL" id="NME72685.1"/>
    </source>
</evidence>
<keyword evidence="2" id="KW-1185">Reference proteome</keyword>
<sequence length="170" mass="19953">MKLTDFFSRLINGKSVVNDQRSFDEDCITLKIVSDLKQIPILAKYQWRESRNCFEYKTEYGFNRIAIETSISFDLERGTSCVSIRPSMYLRHNILHDWFSEFSFKSKSDQKESWSVGRSLEMVGLQDEVNFLSGYKNYDQDFQKLYEGIEKLISVIEPYSDIKYLGSLGK</sequence>
<comment type="caution">
    <text evidence="1">The sequence shown here is derived from an EMBL/GenBank/DDBJ whole genome shotgun (WGS) entry which is preliminary data.</text>
</comment>
<protein>
    <recommendedName>
        <fullName evidence="3">DUF4268 domain-containing protein</fullName>
    </recommendedName>
</protein>
<dbReference type="AlphaFoldDB" id="A0A7X9XDD3"/>
<evidence type="ECO:0000313" key="2">
    <source>
        <dbReference type="Proteomes" id="UP000576082"/>
    </source>
</evidence>
<reference evidence="1 2" key="1">
    <citation type="submission" date="2020-04" db="EMBL/GenBank/DDBJ databases">
        <title>Flammeovirga sp. SR4, a novel species isolated from seawater.</title>
        <authorList>
            <person name="Wang X."/>
        </authorList>
    </citation>
    <scope>NUCLEOTIDE SEQUENCE [LARGE SCALE GENOMIC DNA]</scope>
    <source>
        <strain evidence="1 2">ATCC 23126</strain>
    </source>
</reference>
<proteinExistence type="predicted"/>
<evidence type="ECO:0008006" key="3">
    <source>
        <dbReference type="Google" id="ProtNLM"/>
    </source>
</evidence>
<name>A0A7X9XDD3_9BACT</name>
<dbReference type="RefSeq" id="WP_169660866.1">
    <property type="nucleotide sequence ID" value="NZ_JABANE010000193.1"/>
</dbReference>